<dbReference type="Pfam" id="PF13302">
    <property type="entry name" value="Acetyltransf_3"/>
    <property type="match status" value="1"/>
</dbReference>
<dbReference type="Proteomes" id="UP000175989">
    <property type="component" value="Unassembled WGS sequence"/>
</dbReference>
<feature type="domain" description="N-acetyltransferase" evidence="1">
    <location>
        <begin position="18"/>
        <end position="147"/>
    </location>
</feature>
<sequence>MQASPVIYPAARLTGNKLILRDVEPGDAAFILSLRLDPKKNAYLSPVADDVARQAAWIEQYQRGSGQAYFIICDRDLKPLGTVRLYNANGDSFEWGSWIIVDGAAVDTAMESALIIYDYALGHLGFRDSHFEVNRENRNVWAFHERLFGARRVSESEASYHFELSHEHILAAQQRYRRFLPQPVAVERAAAPDQAG</sequence>
<dbReference type="AlphaFoldDB" id="A0A1E7WMK6"/>
<organism evidence="2 3">
    <name type="scientific">Duganella phyllosphaerae</name>
    <dbReference type="NCBI Taxonomy" id="762836"/>
    <lineage>
        <taxon>Bacteria</taxon>
        <taxon>Pseudomonadati</taxon>
        <taxon>Pseudomonadota</taxon>
        <taxon>Betaproteobacteria</taxon>
        <taxon>Burkholderiales</taxon>
        <taxon>Oxalobacteraceae</taxon>
        <taxon>Telluria group</taxon>
        <taxon>Duganella</taxon>
    </lineage>
</organism>
<evidence type="ECO:0000313" key="3">
    <source>
        <dbReference type="Proteomes" id="UP000175989"/>
    </source>
</evidence>
<evidence type="ECO:0000259" key="1">
    <source>
        <dbReference type="Pfam" id="PF13302"/>
    </source>
</evidence>
<dbReference type="OrthoDB" id="2049878at2"/>
<evidence type="ECO:0000313" key="2">
    <source>
        <dbReference type="EMBL" id="OFA00218.1"/>
    </source>
</evidence>
<dbReference type="EMBL" id="LROM01000084">
    <property type="protein sequence ID" value="OFA00218.1"/>
    <property type="molecule type" value="Genomic_DNA"/>
</dbReference>
<gene>
    <name evidence="2" type="ORF">DUPY_24220</name>
</gene>
<accession>A0A1E7WMK6</accession>
<comment type="caution">
    <text evidence="2">The sequence shown here is derived from an EMBL/GenBank/DDBJ whole genome shotgun (WGS) entry which is preliminary data.</text>
</comment>
<proteinExistence type="predicted"/>
<reference evidence="3" key="1">
    <citation type="journal article" date="2016" name="Front. Microbiol.">
        <title>Molecular Keys to the Janthinobacterium and Duganella spp. Interaction with the Plant Pathogen Fusarium graminearum.</title>
        <authorList>
            <person name="Haack F.S."/>
            <person name="Poehlein A."/>
            <person name="Kroger C."/>
            <person name="Voigt C.A."/>
            <person name="Piepenbring M."/>
            <person name="Bode H.B."/>
            <person name="Daniel R."/>
            <person name="Schafer W."/>
            <person name="Streit W.R."/>
        </authorList>
    </citation>
    <scope>NUCLEOTIDE SEQUENCE [LARGE SCALE GENOMIC DNA]</scope>
    <source>
        <strain evidence="3">T54</strain>
    </source>
</reference>
<dbReference type="Gene3D" id="3.40.630.30">
    <property type="match status" value="1"/>
</dbReference>
<dbReference type="GO" id="GO:0016747">
    <property type="term" value="F:acyltransferase activity, transferring groups other than amino-acyl groups"/>
    <property type="evidence" value="ECO:0007669"/>
    <property type="project" value="InterPro"/>
</dbReference>
<dbReference type="RefSeq" id="WP_070248382.1">
    <property type="nucleotide sequence ID" value="NZ_LROM01000084.1"/>
</dbReference>
<protein>
    <recommendedName>
        <fullName evidence="1">N-acetyltransferase domain-containing protein</fullName>
    </recommendedName>
</protein>
<dbReference type="InterPro" id="IPR000182">
    <property type="entry name" value="GNAT_dom"/>
</dbReference>
<dbReference type="InterPro" id="IPR016181">
    <property type="entry name" value="Acyl_CoA_acyltransferase"/>
</dbReference>
<keyword evidence="3" id="KW-1185">Reference proteome</keyword>
<dbReference type="SUPFAM" id="SSF55729">
    <property type="entry name" value="Acyl-CoA N-acyltransferases (Nat)"/>
    <property type="match status" value="1"/>
</dbReference>
<name>A0A1E7WMK6_9BURK</name>